<dbReference type="AlphaFoldDB" id="A0A4V6A3B1"/>
<keyword evidence="2" id="KW-0812">Transmembrane</keyword>
<gene>
    <name evidence="3" type="ORF">L596_016153</name>
</gene>
<sequence>MVEDSLCSTRLAIYKWGSVACWAIIVGALVTVLAYIGFYKDQFAFYFSGKKKLPKSATAPTSEAEQRKTKTAEKPSSAGASTMGPPPSMAGATPSKIAATPSQAGATPSMVRA</sequence>
<feature type="transmembrane region" description="Helical" evidence="2">
    <location>
        <begin position="12"/>
        <end position="38"/>
    </location>
</feature>
<accession>A0A4V6A3B1</accession>
<evidence type="ECO:0000313" key="4">
    <source>
        <dbReference type="Proteomes" id="UP000298663"/>
    </source>
</evidence>
<proteinExistence type="predicted"/>
<evidence type="ECO:0000256" key="2">
    <source>
        <dbReference type="SAM" id="Phobius"/>
    </source>
</evidence>
<keyword evidence="4" id="KW-1185">Reference proteome</keyword>
<feature type="region of interest" description="Disordered" evidence="1">
    <location>
        <begin position="52"/>
        <end position="113"/>
    </location>
</feature>
<protein>
    <submittedName>
        <fullName evidence="3">Uncharacterized protein</fullName>
    </submittedName>
</protein>
<keyword evidence="2" id="KW-1133">Transmembrane helix</keyword>
<comment type="caution">
    <text evidence="3">The sequence shown here is derived from an EMBL/GenBank/DDBJ whole genome shotgun (WGS) entry which is preliminary data.</text>
</comment>
<organism evidence="3 4">
    <name type="scientific">Steinernema carpocapsae</name>
    <name type="common">Entomopathogenic nematode</name>
    <dbReference type="NCBI Taxonomy" id="34508"/>
    <lineage>
        <taxon>Eukaryota</taxon>
        <taxon>Metazoa</taxon>
        <taxon>Ecdysozoa</taxon>
        <taxon>Nematoda</taxon>
        <taxon>Chromadorea</taxon>
        <taxon>Rhabditida</taxon>
        <taxon>Tylenchina</taxon>
        <taxon>Panagrolaimomorpha</taxon>
        <taxon>Strongyloidoidea</taxon>
        <taxon>Steinernematidae</taxon>
        <taxon>Steinernema</taxon>
    </lineage>
</organism>
<evidence type="ECO:0000256" key="1">
    <source>
        <dbReference type="SAM" id="MobiDB-lite"/>
    </source>
</evidence>
<feature type="compositionally biased region" description="Basic and acidic residues" evidence="1">
    <location>
        <begin position="64"/>
        <end position="73"/>
    </location>
</feature>
<name>A0A4V6A3B1_STECR</name>
<dbReference type="Proteomes" id="UP000298663">
    <property type="component" value="Unassembled WGS sequence"/>
</dbReference>
<reference evidence="3 4" key="1">
    <citation type="journal article" date="2015" name="Genome Biol.">
        <title>Comparative genomics of Steinernema reveals deeply conserved gene regulatory networks.</title>
        <authorList>
            <person name="Dillman A.R."/>
            <person name="Macchietto M."/>
            <person name="Porter C.F."/>
            <person name="Rogers A."/>
            <person name="Williams B."/>
            <person name="Antoshechkin I."/>
            <person name="Lee M.M."/>
            <person name="Goodwin Z."/>
            <person name="Lu X."/>
            <person name="Lewis E.E."/>
            <person name="Goodrich-Blair H."/>
            <person name="Stock S.P."/>
            <person name="Adams B.J."/>
            <person name="Sternberg P.W."/>
            <person name="Mortazavi A."/>
        </authorList>
    </citation>
    <scope>NUCLEOTIDE SEQUENCE [LARGE SCALE GENOMIC DNA]</scope>
    <source>
        <strain evidence="3 4">ALL</strain>
    </source>
</reference>
<dbReference type="EMBL" id="AZBU02000004">
    <property type="protein sequence ID" value="TKR82425.1"/>
    <property type="molecule type" value="Genomic_DNA"/>
</dbReference>
<evidence type="ECO:0000313" key="3">
    <source>
        <dbReference type="EMBL" id="TKR82425.1"/>
    </source>
</evidence>
<reference evidence="3 4" key="2">
    <citation type="journal article" date="2019" name="G3 (Bethesda)">
        <title>Hybrid Assembly of the Genome of the Entomopathogenic Nematode Steinernema carpocapsae Identifies the X-Chromosome.</title>
        <authorList>
            <person name="Serra L."/>
            <person name="Macchietto M."/>
            <person name="Macias-Munoz A."/>
            <person name="McGill C.J."/>
            <person name="Rodriguez I.M."/>
            <person name="Rodriguez B."/>
            <person name="Murad R."/>
            <person name="Mortazavi A."/>
        </authorList>
    </citation>
    <scope>NUCLEOTIDE SEQUENCE [LARGE SCALE GENOMIC DNA]</scope>
    <source>
        <strain evidence="3 4">ALL</strain>
    </source>
</reference>
<keyword evidence="2" id="KW-0472">Membrane</keyword>